<feature type="non-terminal residue" evidence="3">
    <location>
        <position position="172"/>
    </location>
</feature>
<feature type="domain" description="NB-ARC" evidence="2">
    <location>
        <begin position="1"/>
        <end position="140"/>
    </location>
</feature>
<organism evidence="3">
    <name type="scientific">Piper nigrum</name>
    <name type="common">Black pepper</name>
    <dbReference type="NCBI Taxonomy" id="13216"/>
    <lineage>
        <taxon>Eukaryota</taxon>
        <taxon>Viridiplantae</taxon>
        <taxon>Streptophyta</taxon>
        <taxon>Embryophyta</taxon>
        <taxon>Tracheophyta</taxon>
        <taxon>Spermatophyta</taxon>
        <taxon>Magnoliopsida</taxon>
        <taxon>Magnoliidae</taxon>
        <taxon>Piperales</taxon>
        <taxon>Piperaceae</taxon>
        <taxon>Piper</taxon>
    </lineage>
</organism>
<dbReference type="PANTHER" id="PTHR36766:SF64">
    <property type="entry name" value="OS12G0206100 PROTEIN"/>
    <property type="match status" value="1"/>
</dbReference>
<dbReference type="PRINTS" id="PR00364">
    <property type="entry name" value="DISEASERSIST"/>
</dbReference>
<keyword evidence="1" id="KW-0611">Plant defense</keyword>
<dbReference type="SUPFAM" id="SSF52540">
    <property type="entry name" value="P-loop containing nucleoside triphosphate hydrolases"/>
    <property type="match status" value="1"/>
</dbReference>
<reference evidence="3" key="1">
    <citation type="submission" date="2012-10" db="EMBL/GenBank/DDBJ databases">
        <title>Isolation of resistance gene candidates in Piper nigrum L.</title>
        <authorList>
            <person name="Suraby E.J."/>
            <person name="Reena N."/>
            <person name="NirmalBabu K."/>
            <person name="Anandaraj M."/>
        </authorList>
    </citation>
    <scope>NUCLEOTIDE SEQUENCE</scope>
    <source>
        <tissue evidence="3">Leaf</tissue>
    </source>
</reference>
<dbReference type="GO" id="GO:0006952">
    <property type="term" value="P:defense response"/>
    <property type="evidence" value="ECO:0007669"/>
    <property type="project" value="UniProtKB-KW"/>
</dbReference>
<evidence type="ECO:0000256" key="1">
    <source>
        <dbReference type="ARBA" id="ARBA00022821"/>
    </source>
</evidence>
<evidence type="ECO:0000313" key="3">
    <source>
        <dbReference type="EMBL" id="AGB07442.1"/>
    </source>
</evidence>
<dbReference type="Gene3D" id="3.40.50.300">
    <property type="entry name" value="P-loop containing nucleotide triphosphate hydrolases"/>
    <property type="match status" value="1"/>
</dbReference>
<dbReference type="InterPro" id="IPR042197">
    <property type="entry name" value="Apaf_helical"/>
</dbReference>
<feature type="non-terminal residue" evidence="3">
    <location>
        <position position="1"/>
    </location>
</feature>
<protein>
    <submittedName>
        <fullName evidence="3">NBS-LRR disease resistance protein</fullName>
    </submittedName>
</protein>
<name>L0HQW8_PIPNI</name>
<dbReference type="EMBL" id="JX898031">
    <property type="protein sequence ID" value="AGB07442.1"/>
    <property type="molecule type" value="Genomic_DNA"/>
</dbReference>
<dbReference type="GO" id="GO:0043531">
    <property type="term" value="F:ADP binding"/>
    <property type="evidence" value="ECO:0007669"/>
    <property type="project" value="InterPro"/>
</dbReference>
<dbReference type="Pfam" id="PF00931">
    <property type="entry name" value="NB-ARC"/>
    <property type="match status" value="1"/>
</dbReference>
<proteinExistence type="predicted"/>
<evidence type="ECO:0000259" key="2">
    <source>
        <dbReference type="Pfam" id="PF00931"/>
    </source>
</evidence>
<dbReference type="InterPro" id="IPR002182">
    <property type="entry name" value="NB-ARC"/>
</dbReference>
<accession>L0HQW8</accession>
<dbReference type="PANTHER" id="PTHR36766">
    <property type="entry name" value="PLANT BROAD-SPECTRUM MILDEW RESISTANCE PROTEIN RPW8"/>
    <property type="match status" value="1"/>
</dbReference>
<dbReference type="FunFam" id="3.40.50.300:FF:001091">
    <property type="entry name" value="Probable disease resistance protein At1g61300"/>
    <property type="match status" value="1"/>
</dbReference>
<dbReference type="InterPro" id="IPR027417">
    <property type="entry name" value="P-loop_NTPase"/>
</dbReference>
<sequence>MGGVGKTTLLKRINNSFEGSDFELIIWVSVSKDFTIGEIQRSIMKRCGMDGKNDKPHEMECKIRDFLKGKRYVLLLDDVWEALDLNSLGVPSRDNEVKSMILITSRSKDVCDRMQATKVEVGCLNPEKAWELFTAKVGKAILTPDRETAEQICQYCDGLPLAIEVIGTATRT</sequence>
<dbReference type="Gene3D" id="1.10.8.430">
    <property type="entry name" value="Helical domain of apoptotic protease-activating factors"/>
    <property type="match status" value="1"/>
</dbReference>
<dbReference type="AlphaFoldDB" id="L0HQW8"/>